<protein>
    <recommendedName>
        <fullName evidence="5">procollagen-proline 4-dioxygenase</fullName>
        <ecNumber evidence="5">1.14.11.2</ecNumber>
    </recommendedName>
</protein>
<keyword evidence="9" id="KW-0223">Dioxygenase</keyword>
<evidence type="ECO:0000256" key="10">
    <source>
        <dbReference type="ARBA" id="ARBA00023002"/>
    </source>
</evidence>
<dbReference type="InterPro" id="IPR044862">
    <property type="entry name" value="Pro_4_hyd_alph_FE2OG_OXY"/>
</dbReference>
<dbReference type="GO" id="GO:0004656">
    <property type="term" value="F:procollagen-proline 4-dioxygenase activity"/>
    <property type="evidence" value="ECO:0007669"/>
    <property type="project" value="UniProtKB-EC"/>
</dbReference>
<evidence type="ECO:0000256" key="1">
    <source>
        <dbReference type="ARBA" id="ARBA00001961"/>
    </source>
</evidence>
<comment type="cofactor">
    <cofactor evidence="1">
        <name>L-ascorbate</name>
        <dbReference type="ChEBI" id="CHEBI:38290"/>
    </cofactor>
</comment>
<dbReference type="PANTHER" id="PTHR10869:SF244">
    <property type="entry name" value="PROLYL 4-HYDROXYLASE SUBUNIT ALPHA-2"/>
    <property type="match status" value="1"/>
</dbReference>
<comment type="subcellular location">
    <subcellularLocation>
        <location evidence="3">Endoplasmic reticulum lumen</location>
    </subcellularLocation>
</comment>
<evidence type="ECO:0000256" key="2">
    <source>
        <dbReference type="ARBA" id="ARBA00002035"/>
    </source>
</evidence>
<organism evidence="14 15">
    <name type="scientific">Clytia hemisphaerica</name>
    <dbReference type="NCBI Taxonomy" id="252671"/>
    <lineage>
        <taxon>Eukaryota</taxon>
        <taxon>Metazoa</taxon>
        <taxon>Cnidaria</taxon>
        <taxon>Hydrozoa</taxon>
        <taxon>Hydroidolina</taxon>
        <taxon>Leptothecata</taxon>
        <taxon>Obeliida</taxon>
        <taxon>Clytiidae</taxon>
        <taxon>Clytia</taxon>
    </lineage>
</organism>
<dbReference type="Proteomes" id="UP000594262">
    <property type="component" value="Unplaced"/>
</dbReference>
<dbReference type="PANTHER" id="PTHR10869">
    <property type="entry name" value="PROLYL 4-HYDROXYLASE ALPHA SUBUNIT"/>
    <property type="match status" value="1"/>
</dbReference>
<keyword evidence="11" id="KW-0408">Iron</keyword>
<evidence type="ECO:0000256" key="9">
    <source>
        <dbReference type="ARBA" id="ARBA00022964"/>
    </source>
</evidence>
<dbReference type="InterPro" id="IPR005123">
    <property type="entry name" value="Oxoglu/Fe-dep_dioxygenase_dom"/>
</dbReference>
<dbReference type="InterPro" id="IPR006620">
    <property type="entry name" value="Pro_4_hyd_alph"/>
</dbReference>
<keyword evidence="10" id="KW-0560">Oxidoreductase</keyword>
<keyword evidence="8" id="KW-0847">Vitamin C</keyword>
<evidence type="ECO:0000313" key="14">
    <source>
        <dbReference type="EnsemblMetazoa" id="CLYHEMP017164.1"/>
    </source>
</evidence>
<keyword evidence="7" id="KW-0256">Endoplasmic reticulum</keyword>
<dbReference type="AlphaFoldDB" id="A0A7M5X306"/>
<feature type="domain" description="Fe2OG dioxygenase" evidence="13">
    <location>
        <begin position="420"/>
        <end position="526"/>
    </location>
</feature>
<keyword evidence="12" id="KW-0325">Glycoprotein</keyword>
<evidence type="ECO:0000259" key="13">
    <source>
        <dbReference type="PROSITE" id="PS51471"/>
    </source>
</evidence>
<accession>A0A7M5X306</accession>
<comment type="similarity">
    <text evidence="4">Belongs to the P4HA family.</text>
</comment>
<dbReference type="Gene3D" id="1.25.40.10">
    <property type="entry name" value="Tetratricopeptide repeat domain"/>
    <property type="match status" value="1"/>
</dbReference>
<dbReference type="Gene3D" id="2.60.120.620">
    <property type="entry name" value="q2cbj1_9rhob like domain"/>
    <property type="match status" value="1"/>
</dbReference>
<dbReference type="SMART" id="SM00702">
    <property type="entry name" value="P4Hc"/>
    <property type="match status" value="1"/>
</dbReference>
<evidence type="ECO:0000256" key="4">
    <source>
        <dbReference type="ARBA" id="ARBA00006511"/>
    </source>
</evidence>
<evidence type="ECO:0000313" key="15">
    <source>
        <dbReference type="Proteomes" id="UP000594262"/>
    </source>
</evidence>
<dbReference type="GO" id="GO:0005506">
    <property type="term" value="F:iron ion binding"/>
    <property type="evidence" value="ECO:0007669"/>
    <property type="project" value="InterPro"/>
</dbReference>
<dbReference type="GO" id="GO:0031418">
    <property type="term" value="F:L-ascorbic acid binding"/>
    <property type="evidence" value="ECO:0007669"/>
    <property type="project" value="UniProtKB-KW"/>
</dbReference>
<dbReference type="Pfam" id="PF13640">
    <property type="entry name" value="2OG-FeII_Oxy_3"/>
    <property type="match status" value="1"/>
</dbReference>
<evidence type="ECO:0000256" key="8">
    <source>
        <dbReference type="ARBA" id="ARBA00022896"/>
    </source>
</evidence>
<comment type="function">
    <text evidence="2">Catalyzes the post-translational formation of 4-hydroxyproline in -Xaa-Pro-Gly- sequences in collagens and other proteins.</text>
</comment>
<dbReference type="PROSITE" id="PS51471">
    <property type="entry name" value="FE2OG_OXY"/>
    <property type="match status" value="1"/>
</dbReference>
<evidence type="ECO:0000256" key="11">
    <source>
        <dbReference type="ARBA" id="ARBA00023004"/>
    </source>
</evidence>
<dbReference type="SUPFAM" id="SSF48452">
    <property type="entry name" value="TPR-like"/>
    <property type="match status" value="1"/>
</dbReference>
<keyword evidence="15" id="KW-1185">Reference proteome</keyword>
<dbReference type="InterPro" id="IPR013547">
    <property type="entry name" value="P4H_N"/>
</dbReference>
<dbReference type="Gene3D" id="6.10.140.1460">
    <property type="match status" value="1"/>
</dbReference>
<proteinExistence type="inferred from homology"/>
<evidence type="ECO:0000256" key="5">
    <source>
        <dbReference type="ARBA" id="ARBA00012269"/>
    </source>
</evidence>
<dbReference type="InterPro" id="IPR011990">
    <property type="entry name" value="TPR-like_helical_dom_sf"/>
</dbReference>
<evidence type="ECO:0000256" key="7">
    <source>
        <dbReference type="ARBA" id="ARBA00022824"/>
    </source>
</evidence>
<keyword evidence="6" id="KW-0479">Metal-binding</keyword>
<evidence type="ECO:0000256" key="6">
    <source>
        <dbReference type="ARBA" id="ARBA00022723"/>
    </source>
</evidence>
<dbReference type="EC" id="1.14.11.2" evidence="5"/>
<name>A0A7M5X306_9CNID</name>
<dbReference type="GO" id="GO:0005788">
    <property type="term" value="C:endoplasmic reticulum lumen"/>
    <property type="evidence" value="ECO:0007669"/>
    <property type="project" value="UniProtKB-SubCell"/>
</dbReference>
<sequence>KKKNRKYFYNNMIKRTHIGFIFLGSILLLLSSRVITSDVFASTESIKEMLRAEKELIEPLDDCIEKETERLREIKELRDKIKDEIEWVKESSSLDCYVGNPLNAMYAIRRFPNVWSKIHKLINNTNHCTGFGRVYKSHRAKFPDINDANAAVSAILRLQHYYKINANDLSKGVVTKAKTRAKPMDITIKSELGITAINEKKWELSKGWFNEALKEFSPSQDVKEGIQRNLILKRLARVEIRLGNYEKALELNLQLNKSLPRDTQVDKNIRECEKLTKNEEEKQKMKKETRSKNDLMSQYEALCRGEKLRNLTSTNEVSNLVCWYNNKHPLLRYKPQKVERVWLEPEILIYRNLLNDRQCHLLIEGSKSKLKRANLMRDNNQAIQTDKRTSKHAWLTSHDVPIITQMEKRAQAITNLNMKSADQLQVNNYGLGGHYEFHYDWARNNVQEVFGPRGNRIATLMYYLSDVDGGGGTAFVNGKTTIFPTKGDAVFWWNLKRNGEGDQTNLHGGCPVLAGQKWVANWWIHEVGQEFRRPCLKDPNK</sequence>
<dbReference type="EnsemblMetazoa" id="CLYHEMT017164.1">
    <property type="protein sequence ID" value="CLYHEMP017164.1"/>
    <property type="gene ID" value="CLYHEMG017164"/>
</dbReference>
<dbReference type="OrthoDB" id="420380at2759"/>
<dbReference type="InterPro" id="IPR045054">
    <property type="entry name" value="P4HA-like"/>
</dbReference>
<dbReference type="Pfam" id="PF08336">
    <property type="entry name" value="P4Ha_N"/>
    <property type="match status" value="1"/>
</dbReference>
<evidence type="ECO:0000256" key="12">
    <source>
        <dbReference type="ARBA" id="ARBA00023180"/>
    </source>
</evidence>
<reference evidence="14" key="1">
    <citation type="submission" date="2021-01" db="UniProtKB">
        <authorList>
            <consortium name="EnsemblMetazoa"/>
        </authorList>
    </citation>
    <scope>IDENTIFICATION</scope>
</reference>
<evidence type="ECO:0000256" key="3">
    <source>
        <dbReference type="ARBA" id="ARBA00004319"/>
    </source>
</evidence>